<dbReference type="AlphaFoldDB" id="A0AAV8D7T8"/>
<dbReference type="Pfam" id="PF12043">
    <property type="entry name" value="DUF3527"/>
    <property type="match status" value="2"/>
</dbReference>
<evidence type="ECO:0000313" key="2">
    <source>
        <dbReference type="EMBL" id="KAJ4762858.1"/>
    </source>
</evidence>
<dbReference type="Proteomes" id="UP001140206">
    <property type="component" value="Chromosome 4"/>
</dbReference>
<name>A0AAV8D7T8_9POAL</name>
<feature type="region of interest" description="Disordered" evidence="1">
    <location>
        <begin position="707"/>
        <end position="736"/>
    </location>
</feature>
<feature type="region of interest" description="Disordered" evidence="1">
    <location>
        <begin position="1"/>
        <end position="56"/>
    </location>
</feature>
<evidence type="ECO:0000313" key="3">
    <source>
        <dbReference type="Proteomes" id="UP001140206"/>
    </source>
</evidence>
<gene>
    <name evidence="2" type="ORF">LUZ62_073233</name>
</gene>
<comment type="caution">
    <text evidence="2">The sequence shown here is derived from an EMBL/GenBank/DDBJ whole genome shotgun (WGS) entry which is preliminary data.</text>
</comment>
<feature type="compositionally biased region" description="Polar residues" evidence="1">
    <location>
        <begin position="157"/>
        <end position="175"/>
    </location>
</feature>
<dbReference type="PANTHER" id="PTHR31390">
    <property type="entry name" value="EXPRESSED PROTEIN"/>
    <property type="match status" value="1"/>
</dbReference>
<feature type="compositionally biased region" description="Basic residues" evidence="1">
    <location>
        <begin position="190"/>
        <end position="201"/>
    </location>
</feature>
<feature type="compositionally biased region" description="Polar residues" evidence="1">
    <location>
        <begin position="220"/>
        <end position="229"/>
    </location>
</feature>
<dbReference type="EMBL" id="JAMFTS010000004">
    <property type="protein sequence ID" value="KAJ4762858.1"/>
    <property type="molecule type" value="Genomic_DNA"/>
</dbReference>
<keyword evidence="3" id="KW-1185">Reference proteome</keyword>
<feature type="region of interest" description="Disordered" evidence="1">
    <location>
        <begin position="76"/>
        <end position="95"/>
    </location>
</feature>
<organism evidence="2 3">
    <name type="scientific">Rhynchospora pubera</name>
    <dbReference type="NCBI Taxonomy" id="906938"/>
    <lineage>
        <taxon>Eukaryota</taxon>
        <taxon>Viridiplantae</taxon>
        <taxon>Streptophyta</taxon>
        <taxon>Embryophyta</taxon>
        <taxon>Tracheophyta</taxon>
        <taxon>Spermatophyta</taxon>
        <taxon>Magnoliopsida</taxon>
        <taxon>Liliopsida</taxon>
        <taxon>Poales</taxon>
        <taxon>Cyperaceae</taxon>
        <taxon>Cyperoideae</taxon>
        <taxon>Rhynchosporeae</taxon>
        <taxon>Rhynchospora</taxon>
    </lineage>
</organism>
<evidence type="ECO:0000256" key="1">
    <source>
        <dbReference type="SAM" id="MobiDB-lite"/>
    </source>
</evidence>
<proteinExistence type="predicted"/>
<feature type="region of interest" description="Disordered" evidence="1">
    <location>
        <begin position="321"/>
        <end position="391"/>
    </location>
</feature>
<reference evidence="2" key="1">
    <citation type="submission" date="2022-08" db="EMBL/GenBank/DDBJ databases">
        <authorList>
            <person name="Marques A."/>
        </authorList>
    </citation>
    <scope>NUCLEOTIDE SEQUENCE</scope>
    <source>
        <strain evidence="2">RhyPub2mFocal</strain>
        <tissue evidence="2">Leaves</tissue>
    </source>
</reference>
<dbReference type="PANTHER" id="PTHR31390:SF12">
    <property type="entry name" value="PUTATIVE (DUF3527)-RELATED"/>
    <property type="match status" value="1"/>
</dbReference>
<accession>A0AAV8D7T8</accession>
<feature type="region of interest" description="Disordered" evidence="1">
    <location>
        <begin position="154"/>
        <end position="231"/>
    </location>
</feature>
<dbReference type="InterPro" id="IPR021916">
    <property type="entry name" value="DUF3527"/>
</dbReference>
<sequence>MSSVTEPCPHKAEAQKKQAVPGRTSLRTARRSLHPQFEQARKEKPKAVLPAQAPRGVASTKFQDNANAHRVVKRNSVPPIPLKGSKPWPGSGAKTADNTDELIKHMSNVPSYLQRATHNGDNIQGKALNVGVLEWNTLERYTTKKHLAYGTTKVAFPSSSNGTAPTPTNKKQSANPPVDSDPEYSSSVLHYRRSFSQRKSKGTPNEEEMYGERGRAGTKCFTSNGSPLQGGQIKRIPSRFSGELSVDPQINYHHTRVPFSCELHREDSNIGAIATTTTTAVSGSSTSTGSNGSSLHRENAKAVSRGLTILNRNELSLSCTLKEQSSDSGPPLVNSRGKMSNVESTEREAASSKRGRQSPLRRMLDPLLKPKNAASASVSASHHESTPVGLRRLMDSRIGLSNRKKEHLTGTGTCAENSAVFTTPSFQASTRQALLQLAWKAGLPVFMLSSGESDILGATLRRKCTSDTADNPEISYSIFTLQESKTKGGSTWIRPGNKGEKQHLVSNIVGEVRVSTCKSKCRNNSDLYHVSREFVLVGPQLVPNAKTERAISDTEIDSPVNHELAAIVTNLPTSSCLCGKTDSVGSMTAILPSGIHGSSTQGEPSSLIERWWSGGGCDCGGWDEGCRLSLLSLEFSKESKSNWEDSLARFELFPQGHSKEGGHAFSMICFKEGLYTVEIKSSIPLLQAFAICISLLHCRSPLKHGTQQEETLEVRNGGPPTSYMQCHPPLSPVGRA</sequence>
<protein>
    <submittedName>
        <fullName evidence="2">Uncharacterized protein</fullName>
    </submittedName>
</protein>